<feature type="non-terminal residue" evidence="1">
    <location>
        <position position="1"/>
    </location>
</feature>
<accession>A0A2U3CQE8</accession>
<dbReference type="Proteomes" id="UP000245380">
    <property type="component" value="Unassembled WGS sequence"/>
</dbReference>
<evidence type="ECO:0008006" key="3">
    <source>
        <dbReference type="Google" id="ProtNLM"/>
    </source>
</evidence>
<evidence type="ECO:0000313" key="1">
    <source>
        <dbReference type="EMBL" id="PWI51258.1"/>
    </source>
</evidence>
<dbReference type="RefSeq" id="WP_181363209.1">
    <property type="nucleotide sequence ID" value="NZ_MPDK01000082.1"/>
</dbReference>
<dbReference type="SUPFAM" id="SSF110296">
    <property type="entry name" value="Oligoxyloglucan reducing end-specific cellobiohydrolase"/>
    <property type="match status" value="1"/>
</dbReference>
<keyword evidence="2" id="KW-1185">Reference proteome</keyword>
<protein>
    <recommendedName>
        <fullName evidence="3">Sortilin N-terminal domain-containing protein</fullName>
    </recommendedName>
</protein>
<comment type="caution">
    <text evidence="1">The sequence shown here is derived from an EMBL/GenBank/DDBJ whole genome shotgun (WGS) entry which is preliminary data.</text>
</comment>
<sequence length="186" mass="21311">TKAFPGQLWIKFITPTVGFTSSNWPDHKFYESENGGKTWNSIPLFSPKIPYFKNISSVDFPFPPHFFNDQVGILPVNVLCSSKQSRLYFFLTKNAGHSWNFIGRTPKLPISTKNIAFLSPTQWLIQNDLTLYTTHDAGSIWVKNRLSQSGVSIYGLNIYQKKVVFWEQSTSSFWHLCLKPIPSQSN</sequence>
<evidence type="ECO:0000313" key="2">
    <source>
        <dbReference type="Proteomes" id="UP000245380"/>
    </source>
</evidence>
<name>A0A2U3CQE8_SULT2</name>
<dbReference type="AlphaFoldDB" id="A0A2U3CQE8"/>
<gene>
    <name evidence="1" type="ORF">BM613_14290</name>
</gene>
<reference evidence="1 2" key="1">
    <citation type="submission" date="2016-11" db="EMBL/GenBank/DDBJ databases">
        <title>Comparative genomics of Acidibacillus ferroxidans species.</title>
        <authorList>
            <person name="Oliveira G."/>
            <person name="Nunes G."/>
            <person name="Oliveira R."/>
            <person name="Araujo F."/>
            <person name="Salim A."/>
            <person name="Scholte L."/>
            <person name="Morais D."/>
            <person name="Nancucheo I."/>
            <person name="Johnson D.B."/>
            <person name="Grail B."/>
            <person name="Bittencourt J."/>
            <person name="Valadares R."/>
        </authorList>
    </citation>
    <scope>NUCLEOTIDE SEQUENCE [LARGE SCALE GENOMIC DNA]</scope>
    <source>
        <strain evidence="1 2">Y002</strain>
    </source>
</reference>
<dbReference type="EMBL" id="MPDK01000082">
    <property type="protein sequence ID" value="PWI51258.1"/>
    <property type="molecule type" value="Genomic_DNA"/>
</dbReference>
<proteinExistence type="predicted"/>
<organism evidence="1 2">
    <name type="scientific">Sulfoacidibacillus thermotolerans</name>
    <name type="common">Acidibacillus sulfuroxidans</name>
    <dbReference type="NCBI Taxonomy" id="1765684"/>
    <lineage>
        <taxon>Bacteria</taxon>
        <taxon>Bacillati</taxon>
        <taxon>Bacillota</taxon>
        <taxon>Bacilli</taxon>
        <taxon>Bacillales</taxon>
        <taxon>Alicyclobacillaceae</taxon>
        <taxon>Sulfoacidibacillus</taxon>
    </lineage>
</organism>